<dbReference type="InterPro" id="IPR013830">
    <property type="entry name" value="SGNH_hydro"/>
</dbReference>
<dbReference type="InterPro" id="IPR051532">
    <property type="entry name" value="Ester_Hydrolysis_Enzymes"/>
</dbReference>
<dbReference type="PANTHER" id="PTHR30383:SF5">
    <property type="entry name" value="SGNH HYDROLASE-TYPE ESTERASE DOMAIN-CONTAINING PROTEIN"/>
    <property type="match status" value="1"/>
</dbReference>
<feature type="domain" description="SGNH hydrolase-type esterase" evidence="1">
    <location>
        <begin position="15"/>
        <end position="198"/>
    </location>
</feature>
<dbReference type="CDD" id="cd01834">
    <property type="entry name" value="SGNH_hydrolase_like_2"/>
    <property type="match status" value="1"/>
</dbReference>
<reference evidence="3" key="1">
    <citation type="submission" date="2018-11" db="EMBL/GenBank/DDBJ databases">
        <title>Complete genome sequence of Paenibacillus sp. ML311-T8.</title>
        <authorList>
            <person name="Nam Y.-D."/>
            <person name="Kang J."/>
            <person name="Chung W.-H."/>
            <person name="Park Y.S."/>
        </authorList>
    </citation>
    <scope>NUCLEOTIDE SEQUENCE [LARGE SCALE GENOMIC DNA]</scope>
    <source>
        <strain evidence="3">ML311-T8</strain>
    </source>
</reference>
<protein>
    <submittedName>
        <fullName evidence="2">GDSL family lipase</fullName>
    </submittedName>
</protein>
<dbReference type="RefSeq" id="WP_155703413.1">
    <property type="nucleotide sequence ID" value="NZ_CP034235.1"/>
</dbReference>
<sequence length="211" mass="23731">MNSLIKNQDLVLFQGDSITDLCRSNEYAHELGLGYVLMIAALHAAQYPEKQVTFMNRGISGNRVTDLQERWQQDCLDLKPTWVSIFIGINNTWRRYDSNNPTSTEEYEAGYRDLLVRTKAELGANIILMEPFVLPVLDGQKAWRDDLDPKINVVRELAREFNTLLVPLDGIFAQASTRAASSYWAPDGVHPSPAGHALIAKAWLKTVGVEL</sequence>
<evidence type="ECO:0000313" key="2">
    <source>
        <dbReference type="EMBL" id="QGQ98310.1"/>
    </source>
</evidence>
<dbReference type="PANTHER" id="PTHR30383">
    <property type="entry name" value="THIOESTERASE 1/PROTEASE 1/LYSOPHOSPHOLIPASE L1"/>
    <property type="match status" value="1"/>
</dbReference>
<dbReference type="Proteomes" id="UP000426246">
    <property type="component" value="Chromosome"/>
</dbReference>
<evidence type="ECO:0000313" key="3">
    <source>
        <dbReference type="Proteomes" id="UP000426246"/>
    </source>
</evidence>
<dbReference type="KEGG" id="ppsc:EHS13_27205"/>
<accession>A0A6B8RPN0</accession>
<dbReference type="EMBL" id="CP034235">
    <property type="protein sequence ID" value="QGQ98310.1"/>
    <property type="molecule type" value="Genomic_DNA"/>
</dbReference>
<name>A0A6B8RPN0_9BACL</name>
<dbReference type="InterPro" id="IPR036514">
    <property type="entry name" value="SGNH_hydro_sf"/>
</dbReference>
<keyword evidence="3" id="KW-1185">Reference proteome</keyword>
<dbReference type="AlphaFoldDB" id="A0A6B8RPN0"/>
<dbReference type="SUPFAM" id="SSF52266">
    <property type="entry name" value="SGNH hydrolase"/>
    <property type="match status" value="1"/>
</dbReference>
<gene>
    <name evidence="2" type="ORF">EHS13_27205</name>
</gene>
<evidence type="ECO:0000259" key="1">
    <source>
        <dbReference type="Pfam" id="PF13472"/>
    </source>
</evidence>
<proteinExistence type="predicted"/>
<dbReference type="Pfam" id="PF13472">
    <property type="entry name" value="Lipase_GDSL_2"/>
    <property type="match status" value="1"/>
</dbReference>
<dbReference type="GO" id="GO:0004622">
    <property type="term" value="F:phosphatidylcholine lysophospholipase activity"/>
    <property type="evidence" value="ECO:0007669"/>
    <property type="project" value="TreeGrafter"/>
</dbReference>
<dbReference type="Gene3D" id="3.40.50.1110">
    <property type="entry name" value="SGNH hydrolase"/>
    <property type="match status" value="1"/>
</dbReference>
<organism evidence="2 3">
    <name type="scientific">Paenibacillus psychroresistens</name>
    <dbReference type="NCBI Taxonomy" id="1778678"/>
    <lineage>
        <taxon>Bacteria</taxon>
        <taxon>Bacillati</taxon>
        <taxon>Bacillota</taxon>
        <taxon>Bacilli</taxon>
        <taxon>Bacillales</taxon>
        <taxon>Paenibacillaceae</taxon>
        <taxon>Paenibacillus</taxon>
    </lineage>
</organism>
<dbReference type="OrthoDB" id="9794725at2"/>